<accession>A0ABR2WTM7</accession>
<evidence type="ECO:0000256" key="11">
    <source>
        <dbReference type="SAM" id="MobiDB-lite"/>
    </source>
</evidence>
<keyword evidence="4 10" id="KW-0540">Nuclease</keyword>
<evidence type="ECO:0000256" key="2">
    <source>
        <dbReference type="ARBA" id="ARBA00009262"/>
    </source>
</evidence>
<evidence type="ECO:0000256" key="7">
    <source>
        <dbReference type="ARBA" id="ARBA00022801"/>
    </source>
</evidence>
<dbReference type="InterPro" id="IPR002110">
    <property type="entry name" value="Ankyrin_rpt"/>
</dbReference>
<organism evidence="13 14">
    <name type="scientific">Basidiobolus ranarum</name>
    <dbReference type="NCBI Taxonomy" id="34480"/>
    <lineage>
        <taxon>Eukaryota</taxon>
        <taxon>Fungi</taxon>
        <taxon>Fungi incertae sedis</taxon>
        <taxon>Zoopagomycota</taxon>
        <taxon>Entomophthoromycotina</taxon>
        <taxon>Basidiobolomycetes</taxon>
        <taxon>Basidiobolales</taxon>
        <taxon>Basidiobolaceae</taxon>
        <taxon>Basidiobolus</taxon>
    </lineage>
</organism>
<evidence type="ECO:0000256" key="6">
    <source>
        <dbReference type="ARBA" id="ARBA00022759"/>
    </source>
</evidence>
<keyword evidence="5" id="KW-0677">Repeat</keyword>
<keyword evidence="7 10" id="KW-0378">Hydrolase</keyword>
<feature type="domain" description="VLRF1" evidence="12">
    <location>
        <begin position="233"/>
        <end position="383"/>
    </location>
</feature>
<keyword evidence="8" id="KW-0040">ANK repeat</keyword>
<comment type="caution">
    <text evidence="13">The sequence shown here is derived from an EMBL/GenBank/DDBJ whole genome shotgun (WGS) entry which is preliminary data.</text>
</comment>
<keyword evidence="14" id="KW-1185">Reference proteome</keyword>
<dbReference type="Proteomes" id="UP001479436">
    <property type="component" value="Unassembled WGS sequence"/>
</dbReference>
<dbReference type="PROSITE" id="PS52044">
    <property type="entry name" value="VLRF1"/>
    <property type="match status" value="1"/>
</dbReference>
<feature type="region of interest" description="Disordered" evidence="11">
    <location>
        <begin position="564"/>
        <end position="629"/>
    </location>
</feature>
<evidence type="ECO:0000256" key="1">
    <source>
        <dbReference type="ARBA" id="ARBA00004496"/>
    </source>
</evidence>
<keyword evidence="3 10" id="KW-0963">Cytoplasm</keyword>
<name>A0ABR2WTM7_9FUNG</name>
<comment type="subcellular location">
    <subcellularLocation>
        <location evidence="1">Cytoplasm</location>
    </subcellularLocation>
</comment>
<evidence type="ECO:0000256" key="9">
    <source>
        <dbReference type="ARBA" id="ARBA00023054"/>
    </source>
</evidence>
<dbReference type="InterPro" id="IPR036770">
    <property type="entry name" value="Ankyrin_rpt-contain_sf"/>
</dbReference>
<dbReference type="InterPro" id="IPR041175">
    <property type="entry name" value="VLRF1/Vms1"/>
</dbReference>
<dbReference type="PANTHER" id="PTHR16036:SF2">
    <property type="entry name" value="TRNA ENDONUCLEASE ANKZF1"/>
    <property type="match status" value="1"/>
</dbReference>
<protein>
    <recommendedName>
        <fullName evidence="12">VLRF1 domain-containing protein</fullName>
    </recommendedName>
</protein>
<keyword evidence="9" id="KW-0175">Coiled coil</keyword>
<dbReference type="PANTHER" id="PTHR16036">
    <property type="entry name" value="ANKYRIN REPEAT AND ZINC FINGER DOMAIN-CONTAINING PROTEIN 1"/>
    <property type="match status" value="1"/>
</dbReference>
<feature type="active site" evidence="10">
    <location>
        <position position="289"/>
    </location>
</feature>
<dbReference type="InterPro" id="IPR047139">
    <property type="entry name" value="ANKZ1/VMS1"/>
</dbReference>
<dbReference type="Pfam" id="PF18826">
    <property type="entry name" value="bVLRF1"/>
    <property type="match status" value="1"/>
</dbReference>
<dbReference type="Gene3D" id="1.25.40.20">
    <property type="entry name" value="Ankyrin repeat-containing domain"/>
    <property type="match status" value="1"/>
</dbReference>
<evidence type="ECO:0000256" key="8">
    <source>
        <dbReference type="ARBA" id="ARBA00023043"/>
    </source>
</evidence>
<proteinExistence type="inferred from homology"/>
<reference evidence="13 14" key="1">
    <citation type="submission" date="2023-04" db="EMBL/GenBank/DDBJ databases">
        <title>Genome of Basidiobolus ranarum AG-B5.</title>
        <authorList>
            <person name="Stajich J.E."/>
            <person name="Carter-House D."/>
            <person name="Gryganskyi A."/>
        </authorList>
    </citation>
    <scope>NUCLEOTIDE SEQUENCE [LARGE SCALE GENOMIC DNA]</scope>
    <source>
        <strain evidence="13 14">AG-B5</strain>
    </source>
</reference>
<comment type="similarity">
    <text evidence="2 10">Belongs to the ANKZF1/VMS1 family.</text>
</comment>
<evidence type="ECO:0000313" key="14">
    <source>
        <dbReference type="Proteomes" id="UP001479436"/>
    </source>
</evidence>
<feature type="region of interest" description="Disordered" evidence="11">
    <location>
        <begin position="1"/>
        <end position="22"/>
    </location>
</feature>
<dbReference type="EMBL" id="JASJQH010000348">
    <property type="protein sequence ID" value="KAK9764895.1"/>
    <property type="molecule type" value="Genomic_DNA"/>
</dbReference>
<feature type="compositionally biased region" description="Polar residues" evidence="11">
    <location>
        <begin position="610"/>
        <end position="624"/>
    </location>
</feature>
<dbReference type="Pfam" id="PF13857">
    <property type="entry name" value="Ank_5"/>
    <property type="match status" value="1"/>
</dbReference>
<evidence type="ECO:0000256" key="4">
    <source>
        <dbReference type="ARBA" id="ARBA00022722"/>
    </source>
</evidence>
<evidence type="ECO:0000256" key="10">
    <source>
        <dbReference type="PROSITE-ProRule" id="PRU01389"/>
    </source>
</evidence>
<keyword evidence="6 10" id="KW-0255">Endonuclease</keyword>
<evidence type="ECO:0000259" key="12">
    <source>
        <dbReference type="PROSITE" id="PS52044"/>
    </source>
</evidence>
<feature type="compositionally biased region" description="Basic and acidic residues" evidence="11">
    <location>
        <begin position="571"/>
        <end position="600"/>
    </location>
</feature>
<evidence type="ECO:0000256" key="5">
    <source>
        <dbReference type="ARBA" id="ARBA00022737"/>
    </source>
</evidence>
<comment type="domain">
    <text evidence="10">The VLRF1 domain mediates binding to the 60S ribosomal subunit.</text>
</comment>
<evidence type="ECO:0000256" key="3">
    <source>
        <dbReference type="ARBA" id="ARBA00022490"/>
    </source>
</evidence>
<gene>
    <name evidence="13" type="ORF">K7432_007215</name>
</gene>
<evidence type="ECO:0000313" key="13">
    <source>
        <dbReference type="EMBL" id="KAK9764895.1"/>
    </source>
</evidence>
<sequence length="644" mass="73544">MSMAIPTLDTKPRRLKAKKPPKPPPIYNAEYIKSHAINVFRIPKELLAVLALHNDVAIQQMSLPTVKQAEPFPVIQVDDEEGVLTCLTCGVYFLSSERECLREHYRLDWHRYNVKRKLSNFNLPPVTEQQFMDMLENLTDSISGSDSDTSESSNENLDTVAILLEREDQCAAALEQVFVNEAAEGKKHKLHGDLPLSWFTAEPLLPKTIHLGIYKHVIAPEALSESQLLKNGKPYFWTMIMISGGHFAAAVFDLRTSTPQESASQKSITVVAHKTFHRYTTRRKQGGAQSMFGKIRSAGAHLRRYNETALKQEVRELLSEWREYLDNSQTIFIHAPGGNRNTLFDYPDSPLERRDTKIHSFPFMTQRPTLSELKRAFVELTTLKVLRMDEAVIQEHESQMAKVEAVQQNVLEQLSKLHEVVPDEDSLLTVNEQEDLLPDADIERMILLAKQGKEKVLAKFIQRNQEQQIKMISAAKKLPPNNKVSDTGRLCSLLHVAAHHGQPTVVEYLLRELDSDPTVANAGGKVPYDLCKDKSTRNAFRRCMADMPDRWDWLRKARVPSPLTKEMEEEQAAKEAQYKQQQLERQRKLEEEKSKQDKRLSKNTNRKKTQTSSAINMSSETTVSLERERRAKAAEARLAKFQSK</sequence>